<dbReference type="Proteomes" id="UP000245761">
    <property type="component" value="Unassembled WGS sequence"/>
</dbReference>
<reference evidence="3 6" key="1">
    <citation type="submission" date="2016-10" db="EMBL/GenBank/DDBJ databases">
        <title>Whole genome sequences of antibiotic resistant commensal Escherichia coli from healthy Australian adults.</title>
        <authorList>
            <person name="Moran R.A."/>
            <person name="Anantham S."/>
            <person name="Nigro S.J."/>
            <person name="Holt K.E."/>
            <person name="Hall R.M."/>
        </authorList>
    </citation>
    <scope>NUCLEOTIDE SEQUENCE [LARGE SCALE GENOMIC DNA]</scope>
    <source>
        <strain evidence="3 6">2.3-R4</strain>
    </source>
</reference>
<organism evidence="5 8">
    <name type="scientific">Escherichia coli</name>
    <dbReference type="NCBI Taxonomy" id="562"/>
    <lineage>
        <taxon>Bacteria</taxon>
        <taxon>Pseudomonadati</taxon>
        <taxon>Pseudomonadota</taxon>
        <taxon>Gammaproteobacteria</taxon>
        <taxon>Enterobacterales</taxon>
        <taxon>Enterobacteriaceae</taxon>
        <taxon>Escherichia</taxon>
    </lineage>
</organism>
<dbReference type="AlphaFoldDB" id="A0A0D8W2T0"/>
<sequence>MNNSTPKNRTISDATAEELESRGLWRRAARRWQDVMITLQEDRHRELAAMRARECIRKAKRPIPENRYDVHAVRRAADRTIQQMGLPSLTDEIWRDYPDNVNDDGY</sequence>
<dbReference type="EMBL" id="MPAF01000029">
    <property type="protein sequence ID" value="OOK26690.1"/>
    <property type="molecule type" value="Genomic_DNA"/>
</dbReference>
<dbReference type="EMBL" id="PPHQ01000001">
    <property type="protein sequence ID" value="PNY69690.1"/>
    <property type="molecule type" value="Genomic_DNA"/>
</dbReference>
<reference evidence="2" key="6">
    <citation type="submission" date="2020-03" db="EMBL/GenBank/DDBJ databases">
        <authorList>
            <consortium name="NCBI Pathogen Detection Project"/>
        </authorList>
    </citation>
    <scope>NUCLEOTIDE SEQUENCE</scope>
    <source>
        <strain evidence="2">AMC_487</strain>
    </source>
</reference>
<name>A0A0D8W2T0_ECOLX</name>
<protein>
    <submittedName>
        <fullName evidence="5">PerC family transcriptional regulator</fullName>
    </submittedName>
</protein>
<evidence type="ECO:0000313" key="1">
    <source>
        <dbReference type="EMBL" id="EFC9752936.1"/>
    </source>
</evidence>
<evidence type="ECO:0000313" key="5">
    <source>
        <dbReference type="EMBL" id="PWH59242.1"/>
    </source>
</evidence>
<reference evidence="2" key="2">
    <citation type="journal article" date="2018" name="Genome Biol.">
        <title>SKESA: strategic k-mer extension for scrupulous assemblies.</title>
        <authorList>
            <person name="Souvorov A."/>
            <person name="Agarwala R."/>
            <person name="Lipman D.J."/>
        </authorList>
    </citation>
    <scope>NUCLEOTIDE SEQUENCE [LARGE SCALE GENOMIC DNA]</scope>
    <source>
        <strain evidence="2">AMC_487</strain>
    </source>
</reference>
<proteinExistence type="predicted"/>
<dbReference type="Pfam" id="PF06069">
    <property type="entry name" value="PerC"/>
    <property type="match status" value="1"/>
</dbReference>
<evidence type="ECO:0000313" key="6">
    <source>
        <dbReference type="Proteomes" id="UP000188855"/>
    </source>
</evidence>
<dbReference type="EMBL" id="QEMT01000032">
    <property type="protein sequence ID" value="PWH59242.1"/>
    <property type="molecule type" value="Genomic_DNA"/>
</dbReference>
<dbReference type="RefSeq" id="WP_001066127.1">
    <property type="nucleotide sequence ID" value="NZ_CABGZL010000001.1"/>
</dbReference>
<evidence type="ECO:0000313" key="3">
    <source>
        <dbReference type="EMBL" id="OOK26690.1"/>
    </source>
</evidence>
<dbReference type="Proteomes" id="UP000532204">
    <property type="component" value="Unassembled WGS sequence"/>
</dbReference>
<evidence type="ECO:0000313" key="7">
    <source>
        <dbReference type="Proteomes" id="UP000236598"/>
    </source>
</evidence>
<dbReference type="InterPro" id="IPR024684">
    <property type="entry name" value="Tscrpt_act_PerC/SfV_Orf40"/>
</dbReference>
<evidence type="ECO:0000313" key="4">
    <source>
        <dbReference type="EMBL" id="PNY69690.1"/>
    </source>
</evidence>
<gene>
    <name evidence="3" type="ORF">BMT91_16250</name>
    <name evidence="4" type="ORF">C2M16_01125</name>
    <name evidence="5" type="ORF">DD762_17840</name>
    <name evidence="1" type="ORF">E6D34_27880</name>
    <name evidence="2" type="ORF">HJQ60_001860</name>
</gene>
<dbReference type="Proteomes" id="UP000188855">
    <property type="component" value="Unassembled WGS sequence"/>
</dbReference>
<dbReference type="Proteomes" id="UP000845800">
    <property type="component" value="Unassembled WGS sequence"/>
</dbReference>
<comment type="caution">
    <text evidence="5">The sequence shown here is derived from an EMBL/GenBank/DDBJ whole genome shotgun (WGS) entry which is preliminary data.</text>
</comment>
<accession>A0A0D8W2T0</accession>
<dbReference type="EMBL" id="DABERK010000008">
    <property type="protein sequence ID" value="HAI5331893.1"/>
    <property type="molecule type" value="Genomic_DNA"/>
</dbReference>
<dbReference type="Proteomes" id="UP000236598">
    <property type="component" value="Unassembled WGS sequence"/>
</dbReference>
<evidence type="ECO:0000313" key="8">
    <source>
        <dbReference type="Proteomes" id="UP000245761"/>
    </source>
</evidence>
<reference evidence="1 9" key="5">
    <citation type="submission" date="2019-05" db="EMBL/GenBank/DDBJ databases">
        <authorList>
            <consortium name="NARMS: The National Antimicrobial Resistance Monitoring System"/>
        </authorList>
    </citation>
    <scope>NUCLEOTIDE SEQUENCE [LARGE SCALE GENOMIC DNA]</scope>
    <source>
        <strain evidence="1 9">CVM N18EC122</strain>
    </source>
</reference>
<reference evidence="4 7" key="3">
    <citation type="submission" date="2018-01" db="EMBL/GenBank/DDBJ databases">
        <title>Draft Genomic Sequencing Of Potential Extraintestinal Pathogenic Escherichia coli B8S18 Isolated From Retail Chicken Skin.</title>
        <authorList>
            <person name="Xu A."/>
            <person name="Tilman S."/>
            <person name="Wisser-Parker K."/>
            <person name="Sheen S."/>
            <person name="Sommers C."/>
        </authorList>
    </citation>
    <scope>NUCLEOTIDE SEQUENCE [LARGE SCALE GENOMIC DNA]</scope>
    <source>
        <strain evidence="4 7">B8S18Com</strain>
    </source>
</reference>
<dbReference type="EMBL" id="AASEBA010000166">
    <property type="protein sequence ID" value="EFC9752936.1"/>
    <property type="molecule type" value="Genomic_DNA"/>
</dbReference>
<reference evidence="5 8" key="4">
    <citation type="submission" date="2018-04" db="EMBL/GenBank/DDBJ databases">
        <title>Draft Genomic Sequencing Of Potential Extraintestinal Pathogenic Escherichia coli B8S56 Isolated from Retail Chicken Skin.</title>
        <authorList>
            <person name="Xu A."/>
            <person name="Tilman S."/>
            <person name="Wisser-Parker K."/>
            <person name="Scullen O.J."/>
            <person name="Sommers C."/>
        </authorList>
    </citation>
    <scope>NUCLEOTIDE SEQUENCE [LARGE SCALE GENOMIC DNA]</scope>
    <source>
        <strain evidence="5 8">B8S56</strain>
    </source>
</reference>
<evidence type="ECO:0000313" key="2">
    <source>
        <dbReference type="EMBL" id="HAI5331893.1"/>
    </source>
</evidence>
<evidence type="ECO:0000313" key="9">
    <source>
        <dbReference type="Proteomes" id="UP000532204"/>
    </source>
</evidence>